<dbReference type="AlphaFoldDB" id="A0A3B1AC98"/>
<accession>A0A3B1AC98</accession>
<proteinExistence type="predicted"/>
<reference evidence="1" key="1">
    <citation type="submission" date="2018-06" db="EMBL/GenBank/DDBJ databases">
        <authorList>
            <person name="Zhirakovskaya E."/>
        </authorList>
    </citation>
    <scope>NUCLEOTIDE SEQUENCE</scope>
</reference>
<evidence type="ECO:0000313" key="1">
    <source>
        <dbReference type="EMBL" id="VAW95909.1"/>
    </source>
</evidence>
<protein>
    <submittedName>
        <fullName evidence="1">Uncharacterized protein</fullName>
    </submittedName>
</protein>
<dbReference type="EMBL" id="UOFR01000034">
    <property type="protein sequence ID" value="VAW95909.1"/>
    <property type="molecule type" value="Genomic_DNA"/>
</dbReference>
<gene>
    <name evidence="1" type="ORF">MNBD_GAMMA21-1579</name>
</gene>
<sequence length="118" mass="13104">MKKWILLVTLIPLYITPVMAEPDLDAASSDACKCLEKPYKAAEENIKQIKQAQASGDMSNIAETQGELMGMLNASTKCFASLSKKYPKIDKNKELQNKVMMMVEEKCPNPATAMMKSQ</sequence>
<organism evidence="1">
    <name type="scientific">hydrothermal vent metagenome</name>
    <dbReference type="NCBI Taxonomy" id="652676"/>
    <lineage>
        <taxon>unclassified sequences</taxon>
        <taxon>metagenomes</taxon>
        <taxon>ecological metagenomes</taxon>
    </lineage>
</organism>
<name>A0A3B1AC98_9ZZZZ</name>